<comment type="caution">
    <text evidence="1">The sequence shown here is derived from an EMBL/GenBank/DDBJ whole genome shotgun (WGS) entry which is preliminary data.</text>
</comment>
<dbReference type="AlphaFoldDB" id="A0A9W7TSB4"/>
<reference evidence="1" key="1">
    <citation type="submission" date="2021-02" db="EMBL/GenBank/DDBJ databases">
        <title>Comparative genomics reveals that relaxation of natural selection precedes convergent phenotypic evolution of cavefish.</title>
        <authorList>
            <person name="Peng Z."/>
        </authorList>
    </citation>
    <scope>NUCLEOTIDE SEQUENCE</scope>
    <source>
        <tissue evidence="1">Muscle</tissue>
    </source>
</reference>
<evidence type="ECO:0000313" key="2">
    <source>
        <dbReference type="Proteomes" id="UP001059041"/>
    </source>
</evidence>
<protein>
    <submittedName>
        <fullName evidence="1">Uncharacterized protein</fullName>
    </submittedName>
</protein>
<accession>A0A9W7TSB4</accession>
<dbReference type="Proteomes" id="UP001059041">
    <property type="component" value="Linkage Group LG12"/>
</dbReference>
<evidence type="ECO:0000313" key="1">
    <source>
        <dbReference type="EMBL" id="KAI7802542.1"/>
    </source>
</evidence>
<dbReference type="EMBL" id="JAFHDT010000012">
    <property type="protein sequence ID" value="KAI7802542.1"/>
    <property type="molecule type" value="Genomic_DNA"/>
</dbReference>
<name>A0A9W7TSB4_TRIRA</name>
<organism evidence="1 2">
    <name type="scientific">Triplophysa rosa</name>
    <name type="common">Cave loach</name>
    <dbReference type="NCBI Taxonomy" id="992332"/>
    <lineage>
        <taxon>Eukaryota</taxon>
        <taxon>Metazoa</taxon>
        <taxon>Chordata</taxon>
        <taxon>Craniata</taxon>
        <taxon>Vertebrata</taxon>
        <taxon>Euteleostomi</taxon>
        <taxon>Actinopterygii</taxon>
        <taxon>Neopterygii</taxon>
        <taxon>Teleostei</taxon>
        <taxon>Ostariophysi</taxon>
        <taxon>Cypriniformes</taxon>
        <taxon>Nemacheilidae</taxon>
        <taxon>Triplophysa</taxon>
    </lineage>
</organism>
<proteinExistence type="predicted"/>
<keyword evidence="2" id="KW-1185">Reference proteome</keyword>
<gene>
    <name evidence="1" type="ORF">IRJ41_012927</name>
</gene>
<sequence>MLSYKETCEFYGCALFKTQRSEAARDHPSPNPLEIWTLGLIAKAETGDKGGRKAIQRSRCQGIRIHLLISRVWHTQQHLALSLSTDLLIARNYDLR</sequence>